<evidence type="ECO:0000313" key="5">
    <source>
        <dbReference type="Proteomes" id="UP000504604"/>
    </source>
</evidence>
<gene>
    <name evidence="6" type="primary">LOC105176567</name>
</gene>
<dbReference type="FunCoup" id="A0A6I9UCV6">
    <property type="interactions" value="735"/>
</dbReference>
<evidence type="ECO:0000313" key="6">
    <source>
        <dbReference type="RefSeq" id="XP_011097719.1"/>
    </source>
</evidence>
<evidence type="ECO:0000256" key="3">
    <source>
        <dbReference type="SAM" id="MobiDB-lite"/>
    </source>
</evidence>
<keyword evidence="2 4" id="KW-0472">Membrane</keyword>
<dbReference type="InParanoid" id="A0A6I9UCV6"/>
<keyword evidence="4" id="KW-0812">Transmembrane</keyword>
<dbReference type="GO" id="GO:0098542">
    <property type="term" value="P:defense response to other organism"/>
    <property type="evidence" value="ECO:0007669"/>
    <property type="project" value="InterPro"/>
</dbReference>
<dbReference type="GO" id="GO:0005886">
    <property type="term" value="C:plasma membrane"/>
    <property type="evidence" value="ECO:0007669"/>
    <property type="project" value="TreeGrafter"/>
</dbReference>
<evidence type="ECO:0000256" key="2">
    <source>
        <dbReference type="ARBA" id="ARBA00023136"/>
    </source>
</evidence>
<feature type="compositionally biased region" description="Pro residues" evidence="3">
    <location>
        <begin position="1"/>
        <end position="15"/>
    </location>
</feature>
<reference evidence="6" key="1">
    <citation type="submission" date="2025-08" db="UniProtKB">
        <authorList>
            <consortium name="RefSeq"/>
        </authorList>
    </citation>
    <scope>IDENTIFICATION</scope>
</reference>
<evidence type="ECO:0000256" key="4">
    <source>
        <dbReference type="SAM" id="Phobius"/>
    </source>
</evidence>
<evidence type="ECO:0000256" key="1">
    <source>
        <dbReference type="ARBA" id="ARBA00004370"/>
    </source>
</evidence>
<dbReference type="OrthoDB" id="630676at2759"/>
<name>A0A6I9UCV6_SESIN</name>
<accession>A0A6I9UCV6</accession>
<dbReference type="KEGG" id="sind:105176567"/>
<keyword evidence="4" id="KW-1133">Transmembrane helix</keyword>
<sequence>MDPLPLPLPPPPPYTPTSLKETKPSPLYQIILSKQARNQQNSTPDTVIRSSKLRSREQPILRHPRKTNPIVWFGAILCLIFSLLLIFFGIATLVIFLSVKPRLPVFDTPAASLSVIYFDSPEFLNGDITFVANFSNPNRKLSVRYEYLYIELYFSESPIATQVLQPFSQRPGEVRLITVHLLSSLVYLPPHLALELQKQEQRNRVIYNIKGSFKVKVKLGLLQYSYWLHGNCQIEMTSPPTGVLITHSCRTKR</sequence>
<keyword evidence="5" id="KW-1185">Reference proteome</keyword>
<dbReference type="AlphaFoldDB" id="A0A6I9UCV6"/>
<comment type="subcellular location">
    <subcellularLocation>
        <location evidence="1">Membrane</location>
    </subcellularLocation>
</comment>
<protein>
    <submittedName>
        <fullName evidence="6">Uncharacterized protein LOC105176567</fullName>
    </submittedName>
</protein>
<proteinExistence type="predicted"/>
<feature type="region of interest" description="Disordered" evidence="3">
    <location>
        <begin position="1"/>
        <end position="23"/>
    </location>
</feature>
<dbReference type="PANTHER" id="PTHR31234:SF42">
    <property type="entry name" value="LATE EMBRYOGENESIS ABUNDANT (LEA) HYDROXYPROLINE-RICH GLYCOPROTEIN FAMILY"/>
    <property type="match status" value="1"/>
</dbReference>
<feature type="transmembrane region" description="Helical" evidence="4">
    <location>
        <begin position="70"/>
        <end position="97"/>
    </location>
</feature>
<dbReference type="PANTHER" id="PTHR31234">
    <property type="entry name" value="LATE EMBRYOGENESIS ABUNDANT (LEA) HYDROXYPROLINE-RICH GLYCOPROTEIN FAMILY"/>
    <property type="match status" value="1"/>
</dbReference>
<dbReference type="GeneID" id="105176567"/>
<dbReference type="RefSeq" id="XP_011097719.1">
    <property type="nucleotide sequence ID" value="XM_011099417.2"/>
</dbReference>
<dbReference type="Proteomes" id="UP000504604">
    <property type="component" value="Linkage group LG14"/>
</dbReference>
<dbReference type="InterPro" id="IPR044839">
    <property type="entry name" value="NDR1-like"/>
</dbReference>
<organism evidence="5 6">
    <name type="scientific">Sesamum indicum</name>
    <name type="common">Oriental sesame</name>
    <name type="synonym">Sesamum orientale</name>
    <dbReference type="NCBI Taxonomy" id="4182"/>
    <lineage>
        <taxon>Eukaryota</taxon>
        <taxon>Viridiplantae</taxon>
        <taxon>Streptophyta</taxon>
        <taxon>Embryophyta</taxon>
        <taxon>Tracheophyta</taxon>
        <taxon>Spermatophyta</taxon>
        <taxon>Magnoliopsida</taxon>
        <taxon>eudicotyledons</taxon>
        <taxon>Gunneridae</taxon>
        <taxon>Pentapetalae</taxon>
        <taxon>asterids</taxon>
        <taxon>lamiids</taxon>
        <taxon>Lamiales</taxon>
        <taxon>Pedaliaceae</taxon>
        <taxon>Sesamum</taxon>
    </lineage>
</organism>